<sequence>MKKEIFYPLIDIDKVVPIINRISIFGGLNDLQLYRIFGVLNSVYYKKDEIIFKQGDSPSNIYIINSGKVKLYFEKENEIFELIEFGVGSCFGETALIGIQPQSATAIATEDVELLIISKKALMKLAKEDKDIFSRVILNIARETCRRLSQAENVELHYFLKKKK</sequence>
<name>A0AAU9DGY8_9FUSO</name>
<evidence type="ECO:0000313" key="3">
    <source>
        <dbReference type="Proteomes" id="UP001321582"/>
    </source>
</evidence>
<accession>A0AAU9DGY8</accession>
<protein>
    <recommendedName>
        <fullName evidence="1">Cyclic nucleotide-binding domain-containing protein</fullName>
    </recommendedName>
</protein>
<dbReference type="GO" id="GO:0004862">
    <property type="term" value="F:cAMP-dependent protein kinase inhibitor activity"/>
    <property type="evidence" value="ECO:0007669"/>
    <property type="project" value="TreeGrafter"/>
</dbReference>
<dbReference type="Proteomes" id="UP001321582">
    <property type="component" value="Chromosome"/>
</dbReference>
<dbReference type="InterPro" id="IPR018490">
    <property type="entry name" value="cNMP-bd_dom_sf"/>
</dbReference>
<dbReference type="PANTHER" id="PTHR11635:SF152">
    <property type="entry name" value="CAMP-DEPENDENT PROTEIN KINASE TYPE I REGULATORY SUBUNIT-RELATED"/>
    <property type="match status" value="1"/>
</dbReference>
<gene>
    <name evidence="2" type="ORF">HLVA_13060</name>
</gene>
<dbReference type="CDD" id="cd00038">
    <property type="entry name" value="CAP_ED"/>
    <property type="match status" value="1"/>
</dbReference>
<dbReference type="PROSITE" id="PS50042">
    <property type="entry name" value="CNMP_BINDING_3"/>
    <property type="match status" value="1"/>
</dbReference>
<dbReference type="RefSeq" id="WP_307903594.1">
    <property type="nucleotide sequence ID" value="NZ_AP027059.1"/>
</dbReference>
<dbReference type="PRINTS" id="PR00103">
    <property type="entry name" value="CAMPKINASE"/>
</dbReference>
<dbReference type="GO" id="GO:0034236">
    <property type="term" value="F:protein kinase A catalytic subunit binding"/>
    <property type="evidence" value="ECO:0007669"/>
    <property type="project" value="TreeGrafter"/>
</dbReference>
<dbReference type="GO" id="GO:0030552">
    <property type="term" value="F:cAMP binding"/>
    <property type="evidence" value="ECO:0007669"/>
    <property type="project" value="TreeGrafter"/>
</dbReference>
<keyword evidence="3" id="KW-1185">Reference proteome</keyword>
<dbReference type="SMART" id="SM00100">
    <property type="entry name" value="cNMP"/>
    <property type="match status" value="1"/>
</dbReference>
<dbReference type="InterPro" id="IPR050503">
    <property type="entry name" value="cAMP-dep_PK_reg_su-like"/>
</dbReference>
<dbReference type="InterPro" id="IPR000595">
    <property type="entry name" value="cNMP-bd_dom"/>
</dbReference>
<organism evidence="2 3">
    <name type="scientific">Haliovirga abyssi</name>
    <dbReference type="NCBI Taxonomy" id="2996794"/>
    <lineage>
        <taxon>Bacteria</taxon>
        <taxon>Fusobacteriati</taxon>
        <taxon>Fusobacteriota</taxon>
        <taxon>Fusobacteriia</taxon>
        <taxon>Fusobacteriales</taxon>
        <taxon>Haliovirgaceae</taxon>
        <taxon>Haliovirga</taxon>
    </lineage>
</organism>
<dbReference type="AlphaFoldDB" id="A0AAU9DGY8"/>
<dbReference type="SUPFAM" id="SSF51206">
    <property type="entry name" value="cAMP-binding domain-like"/>
    <property type="match status" value="1"/>
</dbReference>
<dbReference type="GO" id="GO:0005829">
    <property type="term" value="C:cytosol"/>
    <property type="evidence" value="ECO:0007669"/>
    <property type="project" value="TreeGrafter"/>
</dbReference>
<dbReference type="Gene3D" id="2.60.120.10">
    <property type="entry name" value="Jelly Rolls"/>
    <property type="match status" value="1"/>
</dbReference>
<dbReference type="Pfam" id="PF00027">
    <property type="entry name" value="cNMP_binding"/>
    <property type="match status" value="1"/>
</dbReference>
<feature type="domain" description="Cyclic nucleotide-binding" evidence="1">
    <location>
        <begin position="24"/>
        <end position="143"/>
    </location>
</feature>
<dbReference type="EMBL" id="AP027059">
    <property type="protein sequence ID" value="BDU50737.1"/>
    <property type="molecule type" value="Genomic_DNA"/>
</dbReference>
<proteinExistence type="predicted"/>
<dbReference type="GO" id="GO:0005952">
    <property type="term" value="C:cAMP-dependent protein kinase complex"/>
    <property type="evidence" value="ECO:0007669"/>
    <property type="project" value="InterPro"/>
</dbReference>
<dbReference type="PANTHER" id="PTHR11635">
    <property type="entry name" value="CAMP-DEPENDENT PROTEIN KINASE REGULATORY CHAIN"/>
    <property type="match status" value="1"/>
</dbReference>
<dbReference type="KEGG" id="haby:HLVA_13060"/>
<evidence type="ECO:0000313" key="2">
    <source>
        <dbReference type="EMBL" id="BDU50737.1"/>
    </source>
</evidence>
<dbReference type="InterPro" id="IPR014710">
    <property type="entry name" value="RmlC-like_jellyroll"/>
</dbReference>
<evidence type="ECO:0000259" key="1">
    <source>
        <dbReference type="PROSITE" id="PS50042"/>
    </source>
</evidence>
<reference evidence="2 3" key="1">
    <citation type="submission" date="2022-11" db="EMBL/GenBank/DDBJ databases">
        <title>Haliovirga abyssi gen. nov., sp. nov., a mesophilic fermentative bacterium isolated from the Iheya North hydrothermal field and the proposal of Haliovirgaceae fam. nov.</title>
        <authorList>
            <person name="Miyazaki U."/>
            <person name="Tame A."/>
            <person name="Miyazaki J."/>
            <person name="Takai K."/>
            <person name="Sawayama S."/>
            <person name="Kitajima M."/>
            <person name="Okamoto A."/>
            <person name="Nakagawa S."/>
        </authorList>
    </citation>
    <scope>NUCLEOTIDE SEQUENCE [LARGE SCALE GENOMIC DNA]</scope>
    <source>
        <strain evidence="2 3">IC12</strain>
    </source>
</reference>